<name>A0A1E7FGE1_9STRA</name>
<dbReference type="AlphaFoldDB" id="A0A1E7FGE1"/>
<feature type="transmembrane region" description="Helical" evidence="1">
    <location>
        <begin position="6"/>
        <end position="24"/>
    </location>
</feature>
<keyword evidence="1" id="KW-0472">Membrane</keyword>
<organism evidence="2 3">
    <name type="scientific">Fragilariopsis cylindrus CCMP1102</name>
    <dbReference type="NCBI Taxonomy" id="635003"/>
    <lineage>
        <taxon>Eukaryota</taxon>
        <taxon>Sar</taxon>
        <taxon>Stramenopiles</taxon>
        <taxon>Ochrophyta</taxon>
        <taxon>Bacillariophyta</taxon>
        <taxon>Bacillariophyceae</taxon>
        <taxon>Bacillariophycidae</taxon>
        <taxon>Bacillariales</taxon>
        <taxon>Bacillariaceae</taxon>
        <taxon>Fragilariopsis</taxon>
    </lineage>
</organism>
<feature type="transmembrane region" description="Helical" evidence="1">
    <location>
        <begin position="119"/>
        <end position="137"/>
    </location>
</feature>
<feature type="transmembrane region" description="Helical" evidence="1">
    <location>
        <begin position="365"/>
        <end position="386"/>
    </location>
</feature>
<sequence>MKAFRTIITALILPNAIIIAGAVSNRRRNNGNRSSRYRQEYFSFLSSHRRYDNQPKDPNPMPTIEDLEEQATSNDVIDIVLDEIIGVNGGIIIDRYIPSQIWLWRQWYSTVFYNSITNAYLRMVSTFIFCCLLRKIMFGDWNVWVHPTTNINLQQQSCNLVVTQFLNSFNKIWKSLLPLTTFVLVFFVTQAYNYWISVYQICRNIQGRINDIEMILATHVSRNNNRFGRRSSSYTSDGEEFLQDISHKLRAFHVLFWASQTRRFRILLTDRGLSRMVAKDVLTQQEKEALDLQISVNKTQKHWILLEWVIYKCKEAQYPNTSNKRRKNGAILQGGSGLEQVLLDQMCSLRTCCSQITNKITGRMALAYVHFVQILVDSFLFIASIVQYNELGIWSVVSVGILTLFYSGLLDLAFDFLDPLFDDKEYRGGGETSVHLDLAVLIRESASAAQRWINAGSKLR</sequence>
<keyword evidence="1" id="KW-0812">Transmembrane</keyword>
<reference evidence="2 3" key="1">
    <citation type="submission" date="2016-09" db="EMBL/GenBank/DDBJ databases">
        <title>Extensive genetic diversity and differential bi-allelic expression allows diatom success in the polar Southern Ocean.</title>
        <authorList>
            <consortium name="DOE Joint Genome Institute"/>
            <person name="Mock T."/>
            <person name="Otillar R.P."/>
            <person name="Strauss J."/>
            <person name="Dupont C."/>
            <person name="Frickenhaus S."/>
            <person name="Maumus F."/>
            <person name="Mcmullan M."/>
            <person name="Sanges R."/>
            <person name="Schmutz J."/>
            <person name="Toseland A."/>
            <person name="Valas R."/>
            <person name="Veluchamy A."/>
            <person name="Ward B.J."/>
            <person name="Allen A."/>
            <person name="Barry K."/>
            <person name="Falciatore A."/>
            <person name="Ferrante M."/>
            <person name="Fortunato A.E."/>
            <person name="Gloeckner G."/>
            <person name="Gruber A."/>
            <person name="Hipkin R."/>
            <person name="Janech M."/>
            <person name="Kroth P."/>
            <person name="Leese F."/>
            <person name="Lindquist E."/>
            <person name="Lyon B.R."/>
            <person name="Martin J."/>
            <person name="Mayer C."/>
            <person name="Parker M."/>
            <person name="Quesneville H."/>
            <person name="Raymond J."/>
            <person name="Uhlig C."/>
            <person name="Valentin K.U."/>
            <person name="Worden A.Z."/>
            <person name="Armbrust E.V."/>
            <person name="Bowler C."/>
            <person name="Green B."/>
            <person name="Moulton V."/>
            <person name="Van Oosterhout C."/>
            <person name="Grigoriev I."/>
        </authorList>
    </citation>
    <scope>NUCLEOTIDE SEQUENCE [LARGE SCALE GENOMIC DNA]</scope>
    <source>
        <strain evidence="2 3">CCMP1102</strain>
    </source>
</reference>
<keyword evidence="1" id="KW-1133">Transmembrane helix</keyword>
<accession>A0A1E7FGE1</accession>
<feature type="transmembrane region" description="Helical" evidence="1">
    <location>
        <begin position="176"/>
        <end position="196"/>
    </location>
</feature>
<evidence type="ECO:0000256" key="1">
    <source>
        <dbReference type="SAM" id="Phobius"/>
    </source>
</evidence>
<evidence type="ECO:0000313" key="3">
    <source>
        <dbReference type="Proteomes" id="UP000095751"/>
    </source>
</evidence>
<dbReference type="Proteomes" id="UP000095751">
    <property type="component" value="Unassembled WGS sequence"/>
</dbReference>
<keyword evidence="3" id="KW-1185">Reference proteome</keyword>
<gene>
    <name evidence="2" type="ORF">FRACYDRAFT_237631</name>
</gene>
<evidence type="ECO:0000313" key="2">
    <source>
        <dbReference type="EMBL" id="OEU17217.1"/>
    </source>
</evidence>
<proteinExistence type="predicted"/>
<protein>
    <submittedName>
        <fullName evidence="2">Uncharacterized protein</fullName>
    </submittedName>
</protein>
<dbReference type="EMBL" id="KV784357">
    <property type="protein sequence ID" value="OEU17217.1"/>
    <property type="molecule type" value="Genomic_DNA"/>
</dbReference>
<dbReference type="Pfam" id="PF01062">
    <property type="entry name" value="Bestrophin"/>
    <property type="match status" value="1"/>
</dbReference>
<feature type="transmembrane region" description="Helical" evidence="1">
    <location>
        <begin position="392"/>
        <end position="414"/>
    </location>
</feature>
<dbReference type="InterPro" id="IPR021134">
    <property type="entry name" value="Bestrophin-like"/>
</dbReference>
<dbReference type="InParanoid" id="A0A1E7FGE1"/>
<dbReference type="GO" id="GO:0005254">
    <property type="term" value="F:chloride channel activity"/>
    <property type="evidence" value="ECO:0007669"/>
    <property type="project" value="InterPro"/>
</dbReference>
<dbReference type="OrthoDB" id="44299at2759"/>
<dbReference type="KEGG" id="fcy:FRACYDRAFT_237631"/>